<dbReference type="GO" id="GO:0003700">
    <property type="term" value="F:DNA-binding transcription factor activity"/>
    <property type="evidence" value="ECO:0007669"/>
    <property type="project" value="InterPro"/>
</dbReference>
<dbReference type="EMBL" id="FXUF01000011">
    <property type="protein sequence ID" value="SMP64005.1"/>
    <property type="molecule type" value="Genomic_DNA"/>
</dbReference>
<dbReference type="SMART" id="SM00342">
    <property type="entry name" value="HTH_ARAC"/>
    <property type="match status" value="1"/>
</dbReference>
<dbReference type="PROSITE" id="PS01124">
    <property type="entry name" value="HTH_ARAC_FAMILY_2"/>
    <property type="match status" value="1"/>
</dbReference>
<evidence type="ECO:0000313" key="5">
    <source>
        <dbReference type="EMBL" id="SMP64005.1"/>
    </source>
</evidence>
<reference evidence="5" key="1">
    <citation type="submission" date="2017-05" db="EMBL/GenBank/DDBJ databases">
        <authorList>
            <person name="Varghese N."/>
            <person name="Submissions S."/>
        </authorList>
    </citation>
    <scope>NUCLEOTIDE SEQUENCE</scope>
    <source>
        <strain evidence="5">Su22</strain>
    </source>
</reference>
<sequence length="291" mass="34087">MNNRELILQSIQIIETNLRSKISVLDISKDLGFSFYYYSRLFKSITGHSPKSYILARKITESARELMATDKRIIDIALDYGFGSAEAYSRAFFKMMHQNPSDMRREGAADRRLLLQPITEITLKKNEHVLDKEPEIVFLEDIKLVGISFYYDLSLKNDLSEQWSMLTENLETIPSLKKPLEFYQMQFWFPNQDTDSLFFYVAVAVSEMDRIPIQMTAKIIPAQIYYKFRHKGLANQVGHTYRYIYEEWLPATDKKLPGHFNFEYYGKENLGPYNENSISEIYIPAQNTPDI</sequence>
<dbReference type="InterPro" id="IPR009057">
    <property type="entry name" value="Homeodomain-like_sf"/>
</dbReference>
<keyword evidence="1" id="KW-0805">Transcription regulation</keyword>
<name>A0AA45WXR7_9CLOT</name>
<feature type="domain" description="HTH araC/xylS-type" evidence="4">
    <location>
        <begin position="8"/>
        <end position="106"/>
    </location>
</feature>
<dbReference type="GO" id="GO:0043565">
    <property type="term" value="F:sequence-specific DNA binding"/>
    <property type="evidence" value="ECO:0007669"/>
    <property type="project" value="InterPro"/>
</dbReference>
<dbReference type="PANTHER" id="PTHR47504">
    <property type="entry name" value="RIGHT ORIGIN-BINDING PROTEIN"/>
    <property type="match status" value="1"/>
</dbReference>
<keyword evidence="2" id="KW-0238">DNA-binding</keyword>
<evidence type="ECO:0000256" key="1">
    <source>
        <dbReference type="ARBA" id="ARBA00023015"/>
    </source>
</evidence>
<dbReference type="InterPro" id="IPR010499">
    <property type="entry name" value="AraC_E-bd"/>
</dbReference>
<dbReference type="Proteomes" id="UP001158066">
    <property type="component" value="Unassembled WGS sequence"/>
</dbReference>
<dbReference type="Pfam" id="PF06445">
    <property type="entry name" value="GyrI-like"/>
    <property type="match status" value="1"/>
</dbReference>
<dbReference type="PANTHER" id="PTHR47504:SF5">
    <property type="entry name" value="RIGHT ORIGIN-BINDING PROTEIN"/>
    <property type="match status" value="1"/>
</dbReference>
<keyword evidence="3" id="KW-0804">Transcription</keyword>
<protein>
    <submittedName>
        <fullName evidence="5">AraC family transcriptional regulator</fullName>
    </submittedName>
</protein>
<evidence type="ECO:0000256" key="3">
    <source>
        <dbReference type="ARBA" id="ARBA00023163"/>
    </source>
</evidence>
<comment type="caution">
    <text evidence="5">The sequence shown here is derived from an EMBL/GenBank/DDBJ whole genome shotgun (WGS) entry which is preliminary data.</text>
</comment>
<dbReference type="InterPro" id="IPR029442">
    <property type="entry name" value="GyrI-like"/>
</dbReference>
<evidence type="ECO:0000259" key="4">
    <source>
        <dbReference type="PROSITE" id="PS01124"/>
    </source>
</evidence>
<dbReference type="InterPro" id="IPR018060">
    <property type="entry name" value="HTH_AraC"/>
</dbReference>
<dbReference type="Gene3D" id="3.20.80.10">
    <property type="entry name" value="Regulatory factor, effector binding domain"/>
    <property type="match status" value="1"/>
</dbReference>
<proteinExistence type="predicted"/>
<dbReference type="SUPFAM" id="SSF55136">
    <property type="entry name" value="Probable bacterial effector-binding domain"/>
    <property type="match status" value="1"/>
</dbReference>
<dbReference type="RefSeq" id="WP_283409999.1">
    <property type="nucleotide sequence ID" value="NZ_FXUF01000011.1"/>
</dbReference>
<dbReference type="Pfam" id="PF12833">
    <property type="entry name" value="HTH_18"/>
    <property type="match status" value="1"/>
</dbReference>
<dbReference type="SMART" id="SM00871">
    <property type="entry name" value="AraC_E_bind"/>
    <property type="match status" value="1"/>
</dbReference>
<accession>A0AA45WXR7</accession>
<evidence type="ECO:0000256" key="2">
    <source>
        <dbReference type="ARBA" id="ARBA00023125"/>
    </source>
</evidence>
<dbReference type="InterPro" id="IPR050959">
    <property type="entry name" value="MarA-like"/>
</dbReference>
<dbReference type="InterPro" id="IPR011256">
    <property type="entry name" value="Reg_factor_effector_dom_sf"/>
</dbReference>
<dbReference type="SUPFAM" id="SSF46689">
    <property type="entry name" value="Homeodomain-like"/>
    <property type="match status" value="2"/>
</dbReference>
<dbReference type="AlphaFoldDB" id="A0AA45WXR7"/>
<organism evidence="5 6">
    <name type="scientific">Anoxynatronum buryatiense</name>
    <dbReference type="NCBI Taxonomy" id="489973"/>
    <lineage>
        <taxon>Bacteria</taxon>
        <taxon>Bacillati</taxon>
        <taxon>Bacillota</taxon>
        <taxon>Clostridia</taxon>
        <taxon>Eubacteriales</taxon>
        <taxon>Clostridiaceae</taxon>
        <taxon>Anoxynatronum</taxon>
    </lineage>
</organism>
<gene>
    <name evidence="5" type="ORF">SAMN06296020_11184</name>
</gene>
<keyword evidence="6" id="KW-1185">Reference proteome</keyword>
<dbReference type="Gene3D" id="1.10.10.60">
    <property type="entry name" value="Homeodomain-like"/>
    <property type="match status" value="2"/>
</dbReference>
<evidence type="ECO:0000313" key="6">
    <source>
        <dbReference type="Proteomes" id="UP001158066"/>
    </source>
</evidence>